<dbReference type="RefSeq" id="XP_018259370.2">
    <property type="nucleotide sequence ID" value="XM_018411558.2"/>
</dbReference>
<evidence type="ECO:0000313" key="2">
    <source>
        <dbReference type="EMBL" id="WWC63838.1"/>
    </source>
</evidence>
<evidence type="ECO:0000313" key="3">
    <source>
        <dbReference type="Proteomes" id="UP000078595"/>
    </source>
</evidence>
<evidence type="ECO:0000256" key="1">
    <source>
        <dbReference type="SAM" id="SignalP"/>
    </source>
</evidence>
<dbReference type="AlphaFoldDB" id="A0AAJ8KTY9"/>
<accession>A0AAJ8KTY9</accession>
<feature type="signal peptide" evidence="1">
    <location>
        <begin position="1"/>
        <end position="16"/>
    </location>
</feature>
<keyword evidence="1" id="KW-0732">Signal</keyword>
<gene>
    <name evidence="2" type="ORF">I303_106443</name>
</gene>
<name>A0AAJ8KTY9_9TREE</name>
<dbReference type="Proteomes" id="UP000078595">
    <property type="component" value="Chromosome 8"/>
</dbReference>
<evidence type="ECO:0008006" key="4">
    <source>
        <dbReference type="Google" id="ProtNLM"/>
    </source>
</evidence>
<sequence>MLFAIYILCFCMSVSAYTFVGCTDPFNFRPQANDPKGHYAGGTSAGCAKYCSSLHMPYFYNQYNTGQCYCSSAAPKASQYTYGASNLAGCEGDNYEIYALSGPANSLSFQGCYTGVTASLHPGNRFSSLEGCIKACSQSKSIMFSPNADTGAFDCKCDSRSSIGEMAADTTTCGQFTWFTYLNNQPKRRIEGKRRLDKQLVFDDDEEDCEGDEHETVHLVEEVKYVFVGEGCDDDEQSDAS</sequence>
<dbReference type="KEGG" id="kdj:28971997"/>
<dbReference type="GeneID" id="28971997"/>
<organism evidence="2 3">
    <name type="scientific">Kwoniella dejecticola CBS 10117</name>
    <dbReference type="NCBI Taxonomy" id="1296121"/>
    <lineage>
        <taxon>Eukaryota</taxon>
        <taxon>Fungi</taxon>
        <taxon>Dikarya</taxon>
        <taxon>Basidiomycota</taxon>
        <taxon>Agaricomycotina</taxon>
        <taxon>Tremellomycetes</taxon>
        <taxon>Tremellales</taxon>
        <taxon>Cryptococcaceae</taxon>
        <taxon>Kwoniella</taxon>
    </lineage>
</organism>
<dbReference type="EMBL" id="CP144537">
    <property type="protein sequence ID" value="WWC63838.1"/>
    <property type="molecule type" value="Genomic_DNA"/>
</dbReference>
<proteinExistence type="predicted"/>
<reference evidence="2" key="1">
    <citation type="submission" date="2013-07" db="EMBL/GenBank/DDBJ databases">
        <authorList>
            <consortium name="The Broad Institute Genome Sequencing Platform"/>
            <person name="Cuomo C."/>
            <person name="Litvintseva A."/>
            <person name="Chen Y."/>
            <person name="Heitman J."/>
            <person name="Sun S."/>
            <person name="Springer D."/>
            <person name="Dromer F."/>
            <person name="Young S.K."/>
            <person name="Zeng Q."/>
            <person name="Gargeya S."/>
            <person name="Fitzgerald M."/>
            <person name="Abouelleil A."/>
            <person name="Alvarado L."/>
            <person name="Berlin A.M."/>
            <person name="Chapman S.B."/>
            <person name="Dewar J."/>
            <person name="Goldberg J."/>
            <person name="Griggs A."/>
            <person name="Gujja S."/>
            <person name="Hansen M."/>
            <person name="Howarth C."/>
            <person name="Imamovic A."/>
            <person name="Larimer J."/>
            <person name="McCowan C."/>
            <person name="Murphy C."/>
            <person name="Pearson M."/>
            <person name="Priest M."/>
            <person name="Roberts A."/>
            <person name="Saif S."/>
            <person name="Shea T."/>
            <person name="Sykes S."/>
            <person name="Wortman J."/>
            <person name="Nusbaum C."/>
            <person name="Birren B."/>
        </authorList>
    </citation>
    <scope>NUCLEOTIDE SEQUENCE</scope>
    <source>
        <strain evidence="2">CBS 10117</strain>
    </source>
</reference>
<keyword evidence="3" id="KW-1185">Reference proteome</keyword>
<reference evidence="2" key="2">
    <citation type="submission" date="2024-02" db="EMBL/GenBank/DDBJ databases">
        <title>Comparative genomics of Cryptococcus and Kwoniella reveals pathogenesis evolution and contrasting modes of karyotype evolution via chromosome fusion or intercentromeric recombination.</title>
        <authorList>
            <person name="Coelho M.A."/>
            <person name="David-Palma M."/>
            <person name="Shea T."/>
            <person name="Bowers K."/>
            <person name="McGinley-Smith S."/>
            <person name="Mohammad A.W."/>
            <person name="Gnirke A."/>
            <person name="Yurkov A.M."/>
            <person name="Nowrousian M."/>
            <person name="Sun S."/>
            <person name="Cuomo C.A."/>
            <person name="Heitman J."/>
        </authorList>
    </citation>
    <scope>NUCLEOTIDE SEQUENCE</scope>
    <source>
        <strain evidence="2">CBS 10117</strain>
    </source>
</reference>
<feature type="chain" id="PRO_5042585863" description="WSC domain-containing protein" evidence="1">
    <location>
        <begin position="17"/>
        <end position="241"/>
    </location>
</feature>
<protein>
    <recommendedName>
        <fullName evidence="4">WSC domain-containing protein</fullName>
    </recommendedName>
</protein>